<feature type="signal peptide" evidence="1">
    <location>
        <begin position="1"/>
        <end position="26"/>
    </location>
</feature>
<feature type="chain" id="PRO_5027043953" evidence="1">
    <location>
        <begin position="27"/>
        <end position="333"/>
    </location>
</feature>
<dbReference type="EMBL" id="JAAGLI010000382">
    <property type="protein sequence ID" value="NEA23926.1"/>
    <property type="molecule type" value="Genomic_DNA"/>
</dbReference>
<evidence type="ECO:0000256" key="1">
    <source>
        <dbReference type="SAM" id="SignalP"/>
    </source>
</evidence>
<dbReference type="AlphaFoldDB" id="A0A6L9QFY4"/>
<dbReference type="RefSeq" id="WP_163056742.1">
    <property type="nucleotide sequence ID" value="NZ_JAAGLI010000382.1"/>
</dbReference>
<proteinExistence type="predicted"/>
<organism evidence="3 4">
    <name type="scientific">Actinomadura bangladeshensis</name>
    <dbReference type="NCBI Taxonomy" id="453573"/>
    <lineage>
        <taxon>Bacteria</taxon>
        <taxon>Bacillati</taxon>
        <taxon>Actinomycetota</taxon>
        <taxon>Actinomycetes</taxon>
        <taxon>Streptosporangiales</taxon>
        <taxon>Thermomonosporaceae</taxon>
        <taxon>Actinomadura</taxon>
    </lineage>
</organism>
<dbReference type="InterPro" id="IPR015168">
    <property type="entry name" value="SsuA/THI5"/>
</dbReference>
<evidence type="ECO:0000313" key="3">
    <source>
        <dbReference type="EMBL" id="NEA23926.1"/>
    </source>
</evidence>
<keyword evidence="1" id="KW-0732">Signal</keyword>
<dbReference type="PANTHER" id="PTHR30024">
    <property type="entry name" value="ALIPHATIC SULFONATES-BINDING PROTEIN-RELATED"/>
    <property type="match status" value="1"/>
</dbReference>
<dbReference type="Proteomes" id="UP000475532">
    <property type="component" value="Unassembled WGS sequence"/>
</dbReference>
<feature type="domain" description="SsuA/THI5-like" evidence="2">
    <location>
        <begin position="54"/>
        <end position="271"/>
    </location>
</feature>
<evidence type="ECO:0000313" key="4">
    <source>
        <dbReference type="Proteomes" id="UP000475532"/>
    </source>
</evidence>
<name>A0A6L9QFY4_9ACTN</name>
<protein>
    <submittedName>
        <fullName evidence="3">ABC transporter substrate-binding protein</fullName>
    </submittedName>
</protein>
<dbReference type="SUPFAM" id="SSF53850">
    <property type="entry name" value="Periplasmic binding protein-like II"/>
    <property type="match status" value="1"/>
</dbReference>
<gene>
    <name evidence="3" type="ORF">G3I70_15730</name>
</gene>
<dbReference type="Gene3D" id="3.40.190.10">
    <property type="entry name" value="Periplasmic binding protein-like II"/>
    <property type="match status" value="2"/>
</dbReference>
<comment type="caution">
    <text evidence="3">The sequence shown here is derived from an EMBL/GenBank/DDBJ whole genome shotgun (WGS) entry which is preliminary data.</text>
</comment>
<dbReference type="Pfam" id="PF09084">
    <property type="entry name" value="NMT1"/>
    <property type="match status" value="1"/>
</dbReference>
<reference evidence="3 4" key="1">
    <citation type="submission" date="2020-01" db="EMBL/GenBank/DDBJ databases">
        <title>Insect and environment-associated Actinomycetes.</title>
        <authorList>
            <person name="Currrie C."/>
            <person name="Chevrette M."/>
            <person name="Carlson C."/>
            <person name="Stubbendieck R."/>
            <person name="Wendt-Pienkowski E."/>
        </authorList>
    </citation>
    <scope>NUCLEOTIDE SEQUENCE [LARGE SCALE GENOMIC DNA]</scope>
    <source>
        <strain evidence="3 4">SID10258</strain>
    </source>
</reference>
<evidence type="ECO:0000259" key="2">
    <source>
        <dbReference type="Pfam" id="PF09084"/>
    </source>
</evidence>
<accession>A0A6L9QFY4</accession>
<dbReference type="PROSITE" id="PS51257">
    <property type="entry name" value="PROKAR_LIPOPROTEIN"/>
    <property type="match status" value="1"/>
</dbReference>
<sequence>MRLSVVRRAMALSAAALLALTLTACGGEGESGAGLDPSKETPVTIKAGFIPVIDVAALYLGDEKGFFAERGIKLDIKTGQGGAALVPPVVSGEYQFAFSNIVSVLSGRAQGLPLKVIGAGSNSTGVRGKDVTMIRVREDSPIKTAKDLEGKKVAVNTLNNLLQMLGDVSVRAAGGDPAKVQYLEMPFADGVSALKKGTVDAMVTAEPFDTIPAQEGTRVIASPYPDMAAGSMTTSVYFTSEQQLKKNPKLFAALREAIDQSLTYANEHSDEVRAQLAEFTQIDPKIREKVTLPTYKPEIDRPSIEKFVQAGTESKIISKPVTYEDVVWSGPAS</sequence>